<evidence type="ECO:0000313" key="3">
    <source>
        <dbReference type="EMBL" id="GIU49510.1"/>
    </source>
</evidence>
<evidence type="ECO:0000313" key="4">
    <source>
        <dbReference type="Proteomes" id="UP000761574"/>
    </source>
</evidence>
<feature type="region of interest" description="Disordered" evidence="1">
    <location>
        <begin position="136"/>
        <end position="159"/>
    </location>
</feature>
<sequence>MSVAELEHLAKKEKRSRIKVRYLAICHFLEGKSRTEIARYLRVARGSVNKWVTLYLTDGIDSLKDTPNPGRPSRLTPQQLESVAAFVKERSSSTYGGRLQAKDVGEFIHTQFGVEYEGRNVYRLLHQLGFSWITSRSKHPKQNEEAQRLFKNLPHGNDP</sequence>
<name>A0ABQ4PMJ8_9GAMM</name>
<dbReference type="InterPro" id="IPR025959">
    <property type="entry name" value="Winged_HTH_dom"/>
</dbReference>
<dbReference type="InterPro" id="IPR009057">
    <property type="entry name" value="Homeodomain-like_sf"/>
</dbReference>
<proteinExistence type="predicted"/>
<dbReference type="SUPFAM" id="SSF46689">
    <property type="entry name" value="Homeodomain-like"/>
    <property type="match status" value="1"/>
</dbReference>
<accession>A0ABQ4PMJ8</accession>
<organism evidence="3 4">
    <name type="scientific">Shewanella algidipiscicola</name>
    <dbReference type="NCBI Taxonomy" id="614070"/>
    <lineage>
        <taxon>Bacteria</taxon>
        <taxon>Pseudomonadati</taxon>
        <taxon>Pseudomonadota</taxon>
        <taxon>Gammaproteobacteria</taxon>
        <taxon>Alteromonadales</taxon>
        <taxon>Shewanellaceae</taxon>
        <taxon>Shewanella</taxon>
    </lineage>
</organism>
<keyword evidence="4" id="KW-1185">Reference proteome</keyword>
<dbReference type="EMBL" id="BPFB01000039">
    <property type="protein sequence ID" value="GIU49510.1"/>
    <property type="molecule type" value="Genomic_DNA"/>
</dbReference>
<protein>
    <recommendedName>
        <fullName evidence="2">Winged helix-turn helix domain-containing protein</fullName>
    </recommendedName>
</protein>
<evidence type="ECO:0000256" key="1">
    <source>
        <dbReference type="SAM" id="MobiDB-lite"/>
    </source>
</evidence>
<dbReference type="NCBIfam" id="NF033545">
    <property type="entry name" value="transpos_IS630"/>
    <property type="match status" value="1"/>
</dbReference>
<dbReference type="Pfam" id="PF13592">
    <property type="entry name" value="HTH_33"/>
    <property type="match status" value="1"/>
</dbReference>
<dbReference type="InterPro" id="IPR047655">
    <property type="entry name" value="Transpos_IS630-like"/>
</dbReference>
<dbReference type="Pfam" id="PF13551">
    <property type="entry name" value="HTH_29"/>
    <property type="match status" value="1"/>
</dbReference>
<evidence type="ECO:0000259" key="2">
    <source>
        <dbReference type="Pfam" id="PF13592"/>
    </source>
</evidence>
<gene>
    <name evidence="3" type="ORF">TUM4630_28300</name>
</gene>
<reference evidence="3 4" key="1">
    <citation type="submission" date="2021-05" db="EMBL/GenBank/DDBJ databases">
        <title>Molecular characterization for Shewanella algae harboring chromosomal blaOXA-55-like strains isolated from clinical and environment sample.</title>
        <authorList>
            <person name="Ohama Y."/>
            <person name="Aoki K."/>
            <person name="Harada S."/>
            <person name="Moriya K."/>
            <person name="Ishii Y."/>
            <person name="Tateda K."/>
        </authorList>
    </citation>
    <scope>NUCLEOTIDE SEQUENCE [LARGE SCALE GENOMIC DNA]</scope>
    <source>
        <strain evidence="3 4">LMG 23746</strain>
    </source>
</reference>
<feature type="domain" description="Winged helix-turn helix" evidence="2">
    <location>
        <begin position="97"/>
        <end position="152"/>
    </location>
</feature>
<dbReference type="Proteomes" id="UP000761574">
    <property type="component" value="Unassembled WGS sequence"/>
</dbReference>
<comment type="caution">
    <text evidence="3">The sequence shown here is derived from an EMBL/GenBank/DDBJ whole genome shotgun (WGS) entry which is preliminary data.</text>
</comment>